<accession>A0A1U8FU35</accession>
<evidence type="ECO:0000259" key="1">
    <source>
        <dbReference type="Pfam" id="PF16719"/>
    </source>
</evidence>
<dbReference type="Gramene" id="PHT88914">
    <property type="protein sequence ID" value="PHT88914"/>
    <property type="gene ID" value="T459_11020"/>
</dbReference>
<reference evidence="2 3" key="2">
    <citation type="journal article" date="2017" name="Genome Biol.">
        <title>New reference genome sequences of hot pepper reveal the massive evolution of plant disease-resistance genes by retroduplication.</title>
        <authorList>
            <person name="Kim S."/>
            <person name="Park J."/>
            <person name="Yeom S.I."/>
            <person name="Kim Y.M."/>
            <person name="Seo E."/>
            <person name="Kim K.T."/>
            <person name="Kim M.S."/>
            <person name="Lee J.M."/>
            <person name="Cheong K."/>
            <person name="Shin H.S."/>
            <person name="Kim S.B."/>
            <person name="Han K."/>
            <person name="Lee J."/>
            <person name="Park M."/>
            <person name="Lee H.A."/>
            <person name="Lee H.Y."/>
            <person name="Lee Y."/>
            <person name="Oh S."/>
            <person name="Lee J.H."/>
            <person name="Choi E."/>
            <person name="Choi E."/>
            <person name="Lee S.E."/>
            <person name="Jeon J."/>
            <person name="Kim H."/>
            <person name="Choi G."/>
            <person name="Song H."/>
            <person name="Lee J."/>
            <person name="Lee S.C."/>
            <person name="Kwon J.K."/>
            <person name="Lee H.Y."/>
            <person name="Koo N."/>
            <person name="Hong Y."/>
            <person name="Kim R.W."/>
            <person name="Kang W.H."/>
            <person name="Huh J.H."/>
            <person name="Kang B.C."/>
            <person name="Yang T.J."/>
            <person name="Lee Y.H."/>
            <person name="Bennetzen J.L."/>
            <person name="Choi D."/>
        </authorList>
    </citation>
    <scope>NUCLEOTIDE SEQUENCE [LARGE SCALE GENOMIC DNA]</scope>
    <source>
        <strain evidence="3">cv. CM334</strain>
    </source>
</reference>
<dbReference type="Proteomes" id="UP000222542">
    <property type="component" value="Unassembled WGS sequence"/>
</dbReference>
<dbReference type="Gene3D" id="2.40.50.40">
    <property type="match status" value="1"/>
</dbReference>
<dbReference type="Pfam" id="PF16719">
    <property type="entry name" value="SAWADEE"/>
    <property type="match status" value="1"/>
</dbReference>
<gene>
    <name evidence="2" type="ORF">T459_11020</name>
</gene>
<dbReference type="InterPro" id="IPR039276">
    <property type="entry name" value="SHH1/2"/>
</dbReference>
<dbReference type="InterPro" id="IPR032001">
    <property type="entry name" value="SAWADEE_dom"/>
</dbReference>
<dbReference type="STRING" id="4072.A0A1U8FU35"/>
<dbReference type="Gene3D" id="2.30.30.140">
    <property type="match status" value="1"/>
</dbReference>
<dbReference type="OrthoDB" id="1885884at2759"/>
<feature type="domain" description="SAWADEE" evidence="1">
    <location>
        <begin position="146"/>
        <end position="272"/>
    </location>
</feature>
<dbReference type="PANTHER" id="PTHR33827">
    <property type="entry name" value="PROTEIN SAWADEE HOMEODOMAIN HOMOLOG 2"/>
    <property type="match status" value="1"/>
</dbReference>
<sequence length="303" mass="34643">MADFMETEEELLDFTLAEAMEMTTLFKGLKDKPISQDICQQLATKFSSSPYRTGESSVKWEQVQAWFLDKLKPKADKAPVDDNVEPVVVPKKRGRKPKSEKTSSSLVLYRKPYNTYGYTRLPDCAYDSPQRPKVSAAEMGKELSGLAFEALSAKDLAWYDVASFLNFRVLYSGELEVRVRFAGFGHEEDEWVNVKRRVRERSVPLEPSECDRLNVGDAVMCFREDEYLAVYGDAMVVEIQKNIHDDTRCTCIFVVRYDLDKAEEKVALDKICCRPTFINNNNNMPSEIPQVEAEEDMMDVNSS</sequence>
<dbReference type="OMA" id="DPTECTC"/>
<dbReference type="SMR" id="A0A1U8FU35"/>
<keyword evidence="3" id="KW-1185">Reference proteome</keyword>
<evidence type="ECO:0000313" key="2">
    <source>
        <dbReference type="EMBL" id="PHT88914.1"/>
    </source>
</evidence>
<evidence type="ECO:0000313" key="3">
    <source>
        <dbReference type="Proteomes" id="UP000222542"/>
    </source>
</evidence>
<dbReference type="KEGG" id="cann:107861799"/>
<dbReference type="GO" id="GO:0003682">
    <property type="term" value="F:chromatin binding"/>
    <property type="evidence" value="ECO:0007669"/>
    <property type="project" value="InterPro"/>
</dbReference>
<dbReference type="EMBL" id="AYRZ02000003">
    <property type="protein sequence ID" value="PHT88914.1"/>
    <property type="molecule type" value="Genomic_DNA"/>
</dbReference>
<dbReference type="PANTHER" id="PTHR33827:SF2">
    <property type="entry name" value="PROTEIN SAWADEE HOMEODOMAIN HOMOLOG 1"/>
    <property type="match status" value="1"/>
</dbReference>
<proteinExistence type="predicted"/>
<organism evidence="2 3">
    <name type="scientific">Capsicum annuum</name>
    <name type="common">Capsicum pepper</name>
    <dbReference type="NCBI Taxonomy" id="4072"/>
    <lineage>
        <taxon>Eukaryota</taxon>
        <taxon>Viridiplantae</taxon>
        <taxon>Streptophyta</taxon>
        <taxon>Embryophyta</taxon>
        <taxon>Tracheophyta</taxon>
        <taxon>Spermatophyta</taxon>
        <taxon>Magnoliopsida</taxon>
        <taxon>eudicotyledons</taxon>
        <taxon>Gunneridae</taxon>
        <taxon>Pentapetalae</taxon>
        <taxon>asterids</taxon>
        <taxon>lamiids</taxon>
        <taxon>Solanales</taxon>
        <taxon>Solanaceae</taxon>
        <taxon>Solanoideae</taxon>
        <taxon>Capsiceae</taxon>
        <taxon>Capsicum</taxon>
    </lineage>
</organism>
<dbReference type="AlphaFoldDB" id="A0A1U8FU35"/>
<protein>
    <recommendedName>
        <fullName evidence="1">SAWADEE domain-containing protein</fullName>
    </recommendedName>
</protein>
<name>A0A1U8FU35_CAPAN</name>
<reference evidence="2 3" key="1">
    <citation type="journal article" date="2014" name="Nat. Genet.">
        <title>Genome sequence of the hot pepper provides insights into the evolution of pungency in Capsicum species.</title>
        <authorList>
            <person name="Kim S."/>
            <person name="Park M."/>
            <person name="Yeom S.I."/>
            <person name="Kim Y.M."/>
            <person name="Lee J.M."/>
            <person name="Lee H.A."/>
            <person name="Seo E."/>
            <person name="Choi J."/>
            <person name="Cheong K."/>
            <person name="Kim K.T."/>
            <person name="Jung K."/>
            <person name="Lee G.W."/>
            <person name="Oh S.K."/>
            <person name="Bae C."/>
            <person name="Kim S.B."/>
            <person name="Lee H.Y."/>
            <person name="Kim S.Y."/>
            <person name="Kim M.S."/>
            <person name="Kang B.C."/>
            <person name="Jo Y.D."/>
            <person name="Yang H.B."/>
            <person name="Jeong H.J."/>
            <person name="Kang W.H."/>
            <person name="Kwon J.K."/>
            <person name="Shin C."/>
            <person name="Lim J.Y."/>
            <person name="Park J.H."/>
            <person name="Huh J.H."/>
            <person name="Kim J.S."/>
            <person name="Kim B.D."/>
            <person name="Cohen O."/>
            <person name="Paran I."/>
            <person name="Suh M.C."/>
            <person name="Lee S.B."/>
            <person name="Kim Y.K."/>
            <person name="Shin Y."/>
            <person name="Noh S.J."/>
            <person name="Park J."/>
            <person name="Seo Y.S."/>
            <person name="Kwon S.Y."/>
            <person name="Kim H.A."/>
            <person name="Park J.M."/>
            <person name="Kim H.J."/>
            <person name="Choi S.B."/>
            <person name="Bosland P.W."/>
            <person name="Reeves G."/>
            <person name="Jo S.H."/>
            <person name="Lee B.W."/>
            <person name="Cho H.T."/>
            <person name="Choi H.S."/>
            <person name="Lee M.S."/>
            <person name="Yu Y."/>
            <person name="Do Choi Y."/>
            <person name="Park B.S."/>
            <person name="van Deynze A."/>
            <person name="Ashrafi H."/>
            <person name="Hill T."/>
            <person name="Kim W.T."/>
            <person name="Pai H.S."/>
            <person name="Ahn H.K."/>
            <person name="Yeam I."/>
            <person name="Giovannoni J.J."/>
            <person name="Rose J.K."/>
            <person name="Sorensen I."/>
            <person name="Lee S.J."/>
            <person name="Kim R.W."/>
            <person name="Choi I.Y."/>
            <person name="Choi B.S."/>
            <person name="Lim J.S."/>
            <person name="Lee Y.H."/>
            <person name="Choi D."/>
        </authorList>
    </citation>
    <scope>NUCLEOTIDE SEQUENCE [LARGE SCALE GENOMIC DNA]</scope>
    <source>
        <strain evidence="3">cv. CM334</strain>
    </source>
</reference>
<comment type="caution">
    <text evidence="2">The sequence shown here is derived from an EMBL/GenBank/DDBJ whole genome shotgun (WGS) entry which is preliminary data.</text>
</comment>